<feature type="transmembrane region" description="Helical" evidence="3">
    <location>
        <begin position="331"/>
        <end position="350"/>
    </location>
</feature>
<protein>
    <submittedName>
        <fullName evidence="4">Spore germination protein KA</fullName>
    </submittedName>
</protein>
<dbReference type="GO" id="GO:0016020">
    <property type="term" value="C:membrane"/>
    <property type="evidence" value="ECO:0007669"/>
    <property type="project" value="InterPro"/>
</dbReference>
<evidence type="ECO:0000256" key="2">
    <source>
        <dbReference type="ARBA" id="ARBA00023136"/>
    </source>
</evidence>
<gene>
    <name evidence="4" type="ORF">SAMN02745133_01860</name>
</gene>
<sequence length="538" mass="60259">MSILSNFIKLFFRHAEKKEMPYRQQELNLNQVYTRQELMELPVDRSLARNLEHIINILGHNVDFVKRDFVLGLEEPIKAAICYMDGLINSEILGSDIMRPLLEANAREKSGQKLLKLLTQGGLIAKAEIQKGENFQTIVSHVLVGEVVLFIDGFARAFIISCKGYNGRGIPEPIQENAIRGPREAFVELLSVNISLIRKRLVTPNLVVENYQIGRISATNVSVLYLKGLVSEDLVAEVRQRLNRIDIDAVLESGYLEHFLKDSPYSPFPLVIATERPDKVAADLLEGRVAILTDNTPFALVVPGQFFSLIQSSEDYYTEFYFATFVRWIRLFSFFLALTLPSLYIAVTNFHQEMIPTTLFISIAANRQGVPFPAVIEALIMEILFEALREASIRLPTTLAQTISIVGALVIGQAAVQANIVSPAMIIVVATTGIATFTIPQYNLGQSVRLLRFPLMLASAFLGLFGLMTGLLAILLHLCSLRSFGVPYLSPLSPFNWQSFKDTLIVAPHWTRRNRPAEMVQRNVNRMSKNLKPGPNKG</sequence>
<dbReference type="GO" id="GO:0009847">
    <property type="term" value="P:spore germination"/>
    <property type="evidence" value="ECO:0007669"/>
    <property type="project" value="InterPro"/>
</dbReference>
<keyword evidence="2 3" id="KW-0472">Membrane</keyword>
<accession>A0A1M4Z0T8</accession>
<dbReference type="PANTHER" id="PTHR22550">
    <property type="entry name" value="SPORE GERMINATION PROTEIN"/>
    <property type="match status" value="1"/>
</dbReference>
<keyword evidence="3" id="KW-0812">Transmembrane</keyword>
<dbReference type="EMBL" id="FQUY01000012">
    <property type="protein sequence ID" value="SHF11679.1"/>
    <property type="molecule type" value="Genomic_DNA"/>
</dbReference>
<evidence type="ECO:0000313" key="5">
    <source>
        <dbReference type="Proteomes" id="UP000184148"/>
    </source>
</evidence>
<dbReference type="PIRSF" id="PIRSF005690">
    <property type="entry name" value="GerBA"/>
    <property type="match status" value="1"/>
</dbReference>
<proteinExistence type="inferred from homology"/>
<keyword evidence="3" id="KW-1133">Transmembrane helix</keyword>
<dbReference type="RefSeq" id="WP_238457004.1">
    <property type="nucleotide sequence ID" value="NZ_FQUY01000012.1"/>
</dbReference>
<keyword evidence="5" id="KW-1185">Reference proteome</keyword>
<evidence type="ECO:0000256" key="1">
    <source>
        <dbReference type="ARBA" id="ARBA00005278"/>
    </source>
</evidence>
<dbReference type="AlphaFoldDB" id="A0A1M4Z0T8"/>
<evidence type="ECO:0000313" key="4">
    <source>
        <dbReference type="EMBL" id="SHF11679.1"/>
    </source>
</evidence>
<dbReference type="Pfam" id="PF03323">
    <property type="entry name" value="GerA"/>
    <property type="match status" value="1"/>
</dbReference>
<organism evidence="4 5">
    <name type="scientific">Desulforamulus putei DSM 12395</name>
    <dbReference type="NCBI Taxonomy" id="1121429"/>
    <lineage>
        <taxon>Bacteria</taxon>
        <taxon>Bacillati</taxon>
        <taxon>Bacillota</taxon>
        <taxon>Clostridia</taxon>
        <taxon>Eubacteriales</taxon>
        <taxon>Peptococcaceae</taxon>
        <taxon>Desulforamulus</taxon>
    </lineage>
</organism>
<name>A0A1M4Z0T8_9FIRM</name>
<dbReference type="InterPro" id="IPR050768">
    <property type="entry name" value="UPF0353/GerABKA_families"/>
</dbReference>
<dbReference type="PANTHER" id="PTHR22550:SF5">
    <property type="entry name" value="LEUCINE ZIPPER PROTEIN 4"/>
    <property type="match status" value="1"/>
</dbReference>
<feature type="transmembrane region" description="Helical" evidence="3">
    <location>
        <begin position="420"/>
        <end position="439"/>
    </location>
</feature>
<dbReference type="STRING" id="1121429.SAMN02745133_01860"/>
<reference evidence="5" key="1">
    <citation type="submission" date="2016-11" db="EMBL/GenBank/DDBJ databases">
        <authorList>
            <person name="Varghese N."/>
            <person name="Submissions S."/>
        </authorList>
    </citation>
    <scope>NUCLEOTIDE SEQUENCE [LARGE SCALE GENOMIC DNA]</scope>
    <source>
        <strain evidence="5">DSM 12395</strain>
    </source>
</reference>
<dbReference type="Proteomes" id="UP000184148">
    <property type="component" value="Unassembled WGS sequence"/>
</dbReference>
<dbReference type="InterPro" id="IPR004995">
    <property type="entry name" value="Spore_Ger"/>
</dbReference>
<comment type="similarity">
    <text evidence="1">Belongs to the GerABKA family.</text>
</comment>
<feature type="transmembrane region" description="Helical" evidence="3">
    <location>
        <begin position="451"/>
        <end position="478"/>
    </location>
</feature>
<evidence type="ECO:0000256" key="3">
    <source>
        <dbReference type="SAM" id="Phobius"/>
    </source>
</evidence>